<feature type="compositionally biased region" description="Basic and acidic residues" evidence="5">
    <location>
        <begin position="641"/>
        <end position="652"/>
    </location>
</feature>
<comment type="subcellular location">
    <subcellularLocation>
        <location evidence="1">Membrane</location>
        <topology evidence="1">Multi-pass membrane protein</topology>
    </subcellularLocation>
</comment>
<gene>
    <name evidence="8" type="ORF">DSTB1V02_LOCUS5951</name>
</gene>
<dbReference type="SUPFAM" id="SSF52091">
    <property type="entry name" value="SpoIIaa-like"/>
    <property type="match status" value="1"/>
</dbReference>
<evidence type="ECO:0000256" key="4">
    <source>
        <dbReference type="ARBA" id="ARBA00023136"/>
    </source>
</evidence>
<evidence type="ECO:0000256" key="3">
    <source>
        <dbReference type="ARBA" id="ARBA00022989"/>
    </source>
</evidence>
<dbReference type="PANTHER" id="PTHR11814">
    <property type="entry name" value="SULFATE TRANSPORTER"/>
    <property type="match status" value="1"/>
</dbReference>
<evidence type="ECO:0000256" key="1">
    <source>
        <dbReference type="ARBA" id="ARBA00004141"/>
    </source>
</evidence>
<feature type="domain" description="STAS" evidence="7">
    <location>
        <begin position="533"/>
        <end position="611"/>
    </location>
</feature>
<feature type="transmembrane region" description="Helical" evidence="6">
    <location>
        <begin position="88"/>
        <end position="111"/>
    </location>
</feature>
<evidence type="ECO:0000256" key="6">
    <source>
        <dbReference type="SAM" id="Phobius"/>
    </source>
</evidence>
<organism evidence="8">
    <name type="scientific">Darwinula stevensoni</name>
    <dbReference type="NCBI Taxonomy" id="69355"/>
    <lineage>
        <taxon>Eukaryota</taxon>
        <taxon>Metazoa</taxon>
        <taxon>Ecdysozoa</taxon>
        <taxon>Arthropoda</taxon>
        <taxon>Crustacea</taxon>
        <taxon>Oligostraca</taxon>
        <taxon>Ostracoda</taxon>
        <taxon>Podocopa</taxon>
        <taxon>Podocopida</taxon>
        <taxon>Darwinulocopina</taxon>
        <taxon>Darwinuloidea</taxon>
        <taxon>Darwinulidae</taxon>
        <taxon>Darwinula</taxon>
    </lineage>
</organism>
<protein>
    <recommendedName>
        <fullName evidence="7">STAS domain-containing protein</fullName>
    </recommendedName>
</protein>
<feature type="region of interest" description="Disordered" evidence="5">
    <location>
        <begin position="1"/>
        <end position="33"/>
    </location>
</feature>
<feature type="transmembrane region" description="Helical" evidence="6">
    <location>
        <begin position="426"/>
        <end position="446"/>
    </location>
</feature>
<dbReference type="Pfam" id="PF00916">
    <property type="entry name" value="Sulfate_transp"/>
    <property type="match status" value="1"/>
</dbReference>
<dbReference type="OrthoDB" id="288203at2759"/>
<dbReference type="AlphaFoldDB" id="A0A7R9A6T7"/>
<dbReference type="Pfam" id="PF01740">
    <property type="entry name" value="STAS"/>
    <property type="match status" value="1"/>
</dbReference>
<dbReference type="EMBL" id="CAJPEV010001032">
    <property type="protein sequence ID" value="CAG0890295.1"/>
    <property type="molecule type" value="Genomic_DNA"/>
</dbReference>
<keyword evidence="2 6" id="KW-0812">Transmembrane</keyword>
<feature type="transmembrane region" description="Helical" evidence="6">
    <location>
        <begin position="451"/>
        <end position="467"/>
    </location>
</feature>
<dbReference type="InterPro" id="IPR002645">
    <property type="entry name" value="STAS_dom"/>
</dbReference>
<feature type="region of interest" description="Disordered" evidence="5">
    <location>
        <begin position="632"/>
        <end position="659"/>
    </location>
</feature>
<feature type="transmembrane region" description="Helical" evidence="6">
    <location>
        <begin position="388"/>
        <end position="406"/>
    </location>
</feature>
<keyword evidence="3 6" id="KW-1133">Transmembrane helix</keyword>
<dbReference type="Gene3D" id="3.30.750.24">
    <property type="entry name" value="STAS domain"/>
    <property type="match status" value="1"/>
</dbReference>
<evidence type="ECO:0000313" key="9">
    <source>
        <dbReference type="Proteomes" id="UP000677054"/>
    </source>
</evidence>
<evidence type="ECO:0000256" key="2">
    <source>
        <dbReference type="ARBA" id="ARBA00022692"/>
    </source>
</evidence>
<feature type="transmembrane region" description="Helical" evidence="6">
    <location>
        <begin position="354"/>
        <end position="376"/>
    </location>
</feature>
<dbReference type="InterPro" id="IPR011547">
    <property type="entry name" value="SLC26A/SulP_dom"/>
</dbReference>
<dbReference type="InterPro" id="IPR036513">
    <property type="entry name" value="STAS_dom_sf"/>
</dbReference>
<dbReference type="GO" id="GO:0055085">
    <property type="term" value="P:transmembrane transport"/>
    <property type="evidence" value="ECO:0007669"/>
    <property type="project" value="InterPro"/>
</dbReference>
<evidence type="ECO:0000313" key="8">
    <source>
        <dbReference type="EMBL" id="CAD7246089.1"/>
    </source>
</evidence>
<feature type="transmembrane region" description="Helical" evidence="6">
    <location>
        <begin position="487"/>
        <end position="513"/>
    </location>
</feature>
<dbReference type="CDD" id="cd07042">
    <property type="entry name" value="STAS_SulP_like_sulfate_transporter"/>
    <property type="match status" value="1"/>
</dbReference>
<keyword evidence="4 6" id="KW-0472">Membrane</keyword>
<sequence length="659" mass="71984">MTVTCKLGKDSCSPPDSRENRGFSSVPKCTGHEGDEGEAGILLESFDVEPLGPREWVTACLRRVCTVKTVQNKFPIIKWLPQYNIEKLAYDVIAGFTIGLTVIPQAIAYAAVATLELQYGLYSSFIGCFIYCVFGSVKDITIGPTAIMSLMVGTHVASFGAYYAILLCFLSGAIELLLGLLNLGFLINFISVPVTSGFTSAAAVTIALSQLKGILGLGKYVDSNDFLETMEQIFMNIKHSSLWDIILGVVCCIILLFLRKLREWDITRFLQRPRLQLILGRFIWLMSTAGNALIVLFCAALAYGISDPDHPEKIPFKLTGHVKGGLPPVRPPPFSIPGNGTEPGKDFGEMINDLGSSIIIIPFIAILESIAIAKAFSHGKPIDASQEMIALGLCNLVGSFFCSMPVTGSFSRTAVNAASGVKTPAGGLVTGALVLLALALFTQYFYYIPKATLSAVIICAVIFMFEYDELIRIWKSKKLDVLPWLGTFLSCLLVGLEYGILFGAGLNVFLLLLEVAKPRISVQKRQMGEHEYMLVRPRGDLTFPATEEVRTTISKNANQHPGVPIIVDLDRITNADFTSAKAMGAMGRDLAEQGRELVFVHVGKGTRDVLDAGMHGHFKDFHTIREWIHETRPTDPTSACKGDDSARTHSEGDTYVPRF</sequence>
<dbReference type="Proteomes" id="UP000677054">
    <property type="component" value="Unassembled WGS sequence"/>
</dbReference>
<proteinExistence type="predicted"/>
<dbReference type="InterPro" id="IPR001902">
    <property type="entry name" value="SLC26A/SulP_fam"/>
</dbReference>
<accession>A0A7R9A6T7</accession>
<feature type="transmembrane region" description="Helical" evidence="6">
    <location>
        <begin position="282"/>
        <end position="305"/>
    </location>
</feature>
<dbReference type="GO" id="GO:0016020">
    <property type="term" value="C:membrane"/>
    <property type="evidence" value="ECO:0007669"/>
    <property type="project" value="UniProtKB-SubCell"/>
</dbReference>
<dbReference type="PROSITE" id="PS50801">
    <property type="entry name" value="STAS"/>
    <property type="match status" value="1"/>
</dbReference>
<dbReference type="NCBIfam" id="TIGR00815">
    <property type="entry name" value="sulP"/>
    <property type="match status" value="1"/>
</dbReference>
<reference evidence="8" key="1">
    <citation type="submission" date="2020-11" db="EMBL/GenBank/DDBJ databases">
        <authorList>
            <person name="Tran Van P."/>
        </authorList>
    </citation>
    <scope>NUCLEOTIDE SEQUENCE</scope>
</reference>
<dbReference type="EMBL" id="LR900549">
    <property type="protein sequence ID" value="CAD7246089.1"/>
    <property type="molecule type" value="Genomic_DNA"/>
</dbReference>
<evidence type="ECO:0000256" key="5">
    <source>
        <dbReference type="SAM" id="MobiDB-lite"/>
    </source>
</evidence>
<name>A0A7R9A6T7_9CRUS</name>
<keyword evidence="9" id="KW-1185">Reference proteome</keyword>
<evidence type="ECO:0000259" key="7">
    <source>
        <dbReference type="PROSITE" id="PS50801"/>
    </source>
</evidence>
<feature type="transmembrane region" description="Helical" evidence="6">
    <location>
        <begin position="241"/>
        <end position="261"/>
    </location>
</feature>